<organism evidence="2 3">
    <name type="scientific">Macleaya cordata</name>
    <name type="common">Five-seeded plume-poppy</name>
    <name type="synonym">Bocconia cordata</name>
    <dbReference type="NCBI Taxonomy" id="56857"/>
    <lineage>
        <taxon>Eukaryota</taxon>
        <taxon>Viridiplantae</taxon>
        <taxon>Streptophyta</taxon>
        <taxon>Embryophyta</taxon>
        <taxon>Tracheophyta</taxon>
        <taxon>Spermatophyta</taxon>
        <taxon>Magnoliopsida</taxon>
        <taxon>Ranunculales</taxon>
        <taxon>Papaveraceae</taxon>
        <taxon>Papaveroideae</taxon>
        <taxon>Macleaya</taxon>
    </lineage>
</organism>
<sequence length="265" mass="30061">MSQRIQKDWMDKYIFSKEYRDGVRYFIQFAKKYGYSETVCACPCTSCRNKHNKDMEEVKLHLFTKGIDRRYLMWALHGEKSTNMMVELSMGEHVEEENLPVENTEDGGIGMGNFVDVACGVHEGVDGDVSRDEGDHTRDFEEPFVQEPDLGKRYNKYKKLAEEKLYPTCEGPETTLSAIVELHNMKKMFENEHAPSRLSGRQVLKKLSKVKYTPGKLNKRTGTKRKIHVDDGDDDIEVDVEVEVDAVESSIGGSGGGNDVGDEGM</sequence>
<keyword evidence="3" id="KW-1185">Reference proteome</keyword>
<evidence type="ECO:0000313" key="2">
    <source>
        <dbReference type="EMBL" id="OVA16467.1"/>
    </source>
</evidence>
<dbReference type="Proteomes" id="UP000195402">
    <property type="component" value="Unassembled WGS sequence"/>
</dbReference>
<comment type="caution">
    <text evidence="2">The sequence shown here is derived from an EMBL/GenBank/DDBJ whole genome shotgun (WGS) entry which is preliminary data.</text>
</comment>
<evidence type="ECO:0000313" key="3">
    <source>
        <dbReference type="Proteomes" id="UP000195402"/>
    </source>
</evidence>
<feature type="domain" description="Transposase-associated" evidence="1">
    <location>
        <begin position="7"/>
        <end position="79"/>
    </location>
</feature>
<accession>A0A200R177</accession>
<dbReference type="STRING" id="56857.A0A200R177"/>
<reference evidence="2 3" key="1">
    <citation type="journal article" date="2017" name="Mol. Plant">
        <title>The Genome of Medicinal Plant Macleaya cordata Provides New Insights into Benzylisoquinoline Alkaloids Metabolism.</title>
        <authorList>
            <person name="Liu X."/>
            <person name="Liu Y."/>
            <person name="Huang P."/>
            <person name="Ma Y."/>
            <person name="Qing Z."/>
            <person name="Tang Q."/>
            <person name="Cao H."/>
            <person name="Cheng P."/>
            <person name="Zheng Y."/>
            <person name="Yuan Z."/>
            <person name="Zhou Y."/>
            <person name="Liu J."/>
            <person name="Tang Z."/>
            <person name="Zhuo Y."/>
            <person name="Zhang Y."/>
            <person name="Yu L."/>
            <person name="Huang J."/>
            <person name="Yang P."/>
            <person name="Peng Q."/>
            <person name="Zhang J."/>
            <person name="Jiang W."/>
            <person name="Zhang Z."/>
            <person name="Lin K."/>
            <person name="Ro D.K."/>
            <person name="Chen X."/>
            <person name="Xiong X."/>
            <person name="Shang Y."/>
            <person name="Huang S."/>
            <person name="Zeng J."/>
        </authorList>
    </citation>
    <scope>NUCLEOTIDE SEQUENCE [LARGE SCALE GENOMIC DNA]</scope>
    <source>
        <strain evidence="3">cv. BLH2017</strain>
        <tissue evidence="2">Root</tissue>
    </source>
</reference>
<dbReference type="InParanoid" id="A0A200R177"/>
<name>A0A200R177_MACCD</name>
<evidence type="ECO:0000259" key="1">
    <source>
        <dbReference type="Pfam" id="PF13963"/>
    </source>
</evidence>
<dbReference type="EMBL" id="MVGT01000501">
    <property type="protein sequence ID" value="OVA16467.1"/>
    <property type="molecule type" value="Genomic_DNA"/>
</dbReference>
<dbReference type="OrthoDB" id="1982391at2759"/>
<proteinExistence type="predicted"/>
<dbReference type="OMA" id="FENEHAP"/>
<dbReference type="AlphaFoldDB" id="A0A200R177"/>
<dbReference type="InterPro" id="IPR029480">
    <property type="entry name" value="Transpos_assoc"/>
</dbReference>
<gene>
    <name evidence="2" type="ORF">BVC80_8481g9</name>
</gene>
<dbReference type="Pfam" id="PF13963">
    <property type="entry name" value="Transpos_assoc"/>
    <property type="match status" value="1"/>
</dbReference>
<protein>
    <recommendedName>
        <fullName evidence="1">Transposase-associated domain-containing protein</fullName>
    </recommendedName>
</protein>